<dbReference type="AlphaFoldDB" id="A0A810BEL9"/>
<keyword evidence="2" id="KW-0645">Protease</keyword>
<dbReference type="InterPro" id="IPR054613">
    <property type="entry name" value="Peptidase_S78_dom"/>
</dbReference>
<feature type="domain" description="Prohead serine protease" evidence="4">
    <location>
        <begin position="5"/>
        <end position="146"/>
    </location>
</feature>
<keyword evidence="3" id="KW-0378">Hydrolase</keyword>
<gene>
    <name evidence="5" type="ORF">XF8B_40220</name>
</gene>
<sequence>MDRLEIKASLSVTDAGEIVGTAWPFGSPDSTGDIITKGAFSFVSNELPILFQHNPADLIGTWTDAAETADGLIVKGKLHMDQPRARTVLSMVKSGLVSGLSIGFKTKSSTQQGRNRVIAALDLYEISVVRNPAHPRARITSAKNYDAALAVAAIIRRFAAASSN</sequence>
<evidence type="ECO:0000256" key="3">
    <source>
        <dbReference type="ARBA" id="ARBA00022801"/>
    </source>
</evidence>
<protein>
    <recommendedName>
        <fullName evidence="4">Prohead serine protease domain-containing protein</fullName>
    </recommendedName>
</protein>
<dbReference type="NCBIfam" id="TIGR01543">
    <property type="entry name" value="proheadase_HK97"/>
    <property type="match status" value="1"/>
</dbReference>
<dbReference type="GO" id="GO:0006508">
    <property type="term" value="P:proteolysis"/>
    <property type="evidence" value="ECO:0007669"/>
    <property type="project" value="UniProtKB-KW"/>
</dbReference>
<evidence type="ECO:0000256" key="2">
    <source>
        <dbReference type="ARBA" id="ARBA00022670"/>
    </source>
</evidence>
<evidence type="ECO:0000259" key="4">
    <source>
        <dbReference type="Pfam" id="PF04586"/>
    </source>
</evidence>
<dbReference type="Pfam" id="PF04586">
    <property type="entry name" value="Peptidase_S78"/>
    <property type="match status" value="1"/>
</dbReference>
<dbReference type="EMBL" id="AP023097">
    <property type="protein sequence ID" value="BCE73911.1"/>
    <property type="molecule type" value="Genomic_DNA"/>
</dbReference>
<evidence type="ECO:0000256" key="1">
    <source>
        <dbReference type="ARBA" id="ARBA00022612"/>
    </source>
</evidence>
<dbReference type="InterPro" id="IPR006433">
    <property type="entry name" value="Prohead_protease"/>
</dbReference>
<proteinExistence type="predicted"/>
<dbReference type="GO" id="GO:0008233">
    <property type="term" value="F:peptidase activity"/>
    <property type="evidence" value="ECO:0007669"/>
    <property type="project" value="UniProtKB-KW"/>
</dbReference>
<evidence type="ECO:0000313" key="5">
    <source>
        <dbReference type="EMBL" id="BCE73911.1"/>
    </source>
</evidence>
<keyword evidence="1" id="KW-1188">Viral release from host cell</keyword>
<organism evidence="5">
    <name type="scientific">Bradyrhizobium diazoefficiens</name>
    <dbReference type="NCBI Taxonomy" id="1355477"/>
    <lineage>
        <taxon>Bacteria</taxon>
        <taxon>Pseudomonadati</taxon>
        <taxon>Pseudomonadota</taxon>
        <taxon>Alphaproteobacteria</taxon>
        <taxon>Hyphomicrobiales</taxon>
        <taxon>Nitrobacteraceae</taxon>
        <taxon>Bradyrhizobium</taxon>
    </lineage>
</organism>
<name>A0A810BEL9_9BRAD</name>
<accession>A0A810BEL9</accession>
<reference evidence="5" key="1">
    <citation type="submission" date="2020-05" db="EMBL/GenBank/DDBJ databases">
        <title>Complete genome sequence of Bradyrhizobium diazoefficiens XF8 isolated from soybean nodule.</title>
        <authorList>
            <person name="Noda R."/>
            <person name="Kakizaki K."/>
            <person name="Minamisawa K."/>
        </authorList>
    </citation>
    <scope>NUCLEOTIDE SEQUENCE</scope>
    <source>
        <strain evidence="5">XF8</strain>
    </source>
</reference>